<dbReference type="EMBL" id="RJSF01000043">
    <property type="protein sequence ID" value="RNM13069.1"/>
    <property type="molecule type" value="Genomic_DNA"/>
</dbReference>
<feature type="transmembrane region" description="Helical" evidence="1">
    <location>
        <begin position="102"/>
        <end position="123"/>
    </location>
</feature>
<dbReference type="Proteomes" id="UP000279994">
    <property type="component" value="Unassembled WGS sequence"/>
</dbReference>
<gene>
    <name evidence="2" type="ORF">EFL26_16725</name>
</gene>
<protein>
    <submittedName>
        <fullName evidence="2">Uncharacterized protein</fullName>
    </submittedName>
</protein>
<evidence type="ECO:0000256" key="1">
    <source>
        <dbReference type="SAM" id="Phobius"/>
    </source>
</evidence>
<keyword evidence="1" id="KW-0472">Membrane</keyword>
<dbReference type="RefSeq" id="WP_123224043.1">
    <property type="nucleotide sequence ID" value="NZ_RJSF01000043.1"/>
</dbReference>
<feature type="transmembrane region" description="Helical" evidence="1">
    <location>
        <begin position="39"/>
        <end position="58"/>
    </location>
</feature>
<keyword evidence="1" id="KW-1133">Transmembrane helix</keyword>
<evidence type="ECO:0000313" key="3">
    <source>
        <dbReference type="Proteomes" id="UP000279994"/>
    </source>
</evidence>
<feature type="transmembrane region" description="Helical" evidence="1">
    <location>
        <begin position="70"/>
        <end position="90"/>
    </location>
</feature>
<keyword evidence="3" id="KW-1185">Reference proteome</keyword>
<sequence length="143" mass="14785">MRSETVAGSIATVVGALGALVLGVVTGRVASSYLDDQPWVGMLYLVGAILLVIVGLDLWSPARRRGMWSLGALACLGVTAVFLVSTAAGLPDGSESQPWWDAWVGVGLLALAVYVVAMTAWLASARAAASGARWHGQVAGLHR</sequence>
<reference evidence="2 3" key="1">
    <citation type="submission" date="2018-11" db="EMBL/GenBank/DDBJ databases">
        <authorList>
            <person name="Li F."/>
        </authorList>
    </citation>
    <scope>NUCLEOTIDE SEQUENCE [LARGE SCALE GENOMIC DNA]</scope>
    <source>
        <strain evidence="2 3">Gsoil 818</strain>
    </source>
</reference>
<accession>A0A3N0GKZ8</accession>
<organism evidence="2 3">
    <name type="scientific">Nocardioides pocheonensis</name>
    <dbReference type="NCBI Taxonomy" id="661485"/>
    <lineage>
        <taxon>Bacteria</taxon>
        <taxon>Bacillati</taxon>
        <taxon>Actinomycetota</taxon>
        <taxon>Actinomycetes</taxon>
        <taxon>Propionibacteriales</taxon>
        <taxon>Nocardioidaceae</taxon>
        <taxon>Nocardioides</taxon>
    </lineage>
</organism>
<keyword evidence="1" id="KW-0812">Transmembrane</keyword>
<evidence type="ECO:0000313" key="2">
    <source>
        <dbReference type="EMBL" id="RNM13069.1"/>
    </source>
</evidence>
<proteinExistence type="predicted"/>
<name>A0A3N0GKZ8_9ACTN</name>
<dbReference type="AlphaFoldDB" id="A0A3N0GKZ8"/>
<comment type="caution">
    <text evidence="2">The sequence shown here is derived from an EMBL/GenBank/DDBJ whole genome shotgun (WGS) entry which is preliminary data.</text>
</comment>
<dbReference type="OrthoDB" id="4222616at2"/>